<protein>
    <submittedName>
        <fullName evidence="2">Uncharacterized protein</fullName>
    </submittedName>
</protein>
<dbReference type="EMBL" id="LJYF01000030">
    <property type="protein sequence ID" value="KRP93164.1"/>
    <property type="molecule type" value="Genomic_DNA"/>
</dbReference>
<reference evidence="2 3" key="1">
    <citation type="submission" date="2015-09" db="EMBL/GenBank/DDBJ databases">
        <title>Draft Genome Sequence of the Strain BR 3267 (Bradyrhizobium yuanmingense) recommended as inoculant for cowpea in Brazil.</title>
        <authorList>
            <person name="Simoes-Araujo J.L."/>
            <person name="Zilli J.E."/>
        </authorList>
    </citation>
    <scope>NUCLEOTIDE SEQUENCE [LARGE SCALE GENOMIC DNA]</scope>
    <source>
        <strain evidence="2 3">BR3267</strain>
    </source>
</reference>
<dbReference type="Proteomes" id="UP000051380">
    <property type="component" value="Unassembled WGS sequence"/>
</dbReference>
<evidence type="ECO:0000313" key="2">
    <source>
        <dbReference type="EMBL" id="KRP93164.1"/>
    </source>
</evidence>
<dbReference type="AlphaFoldDB" id="A0A0R3C9X5"/>
<keyword evidence="1" id="KW-0472">Membrane</keyword>
<comment type="caution">
    <text evidence="2">The sequence shown here is derived from an EMBL/GenBank/DDBJ whole genome shotgun (WGS) entry which is preliminary data.</text>
</comment>
<evidence type="ECO:0000256" key="1">
    <source>
        <dbReference type="SAM" id="Phobius"/>
    </source>
</evidence>
<keyword evidence="1" id="KW-1133">Transmembrane helix</keyword>
<keyword evidence="1" id="KW-0812">Transmembrane</keyword>
<feature type="transmembrane region" description="Helical" evidence="1">
    <location>
        <begin position="21"/>
        <end position="47"/>
    </location>
</feature>
<name>A0A0R3C9X5_9BRAD</name>
<sequence>MPYFTSKQDKGERVAKVLADVFCGIMLATFAVVFFGWIGGLIAFAVVEVCLLAVDWLVPSADDAAAVVR</sequence>
<organism evidence="2 3">
    <name type="scientific">Bradyrhizobium yuanmingense</name>
    <dbReference type="NCBI Taxonomy" id="108015"/>
    <lineage>
        <taxon>Bacteria</taxon>
        <taxon>Pseudomonadati</taxon>
        <taxon>Pseudomonadota</taxon>
        <taxon>Alphaproteobacteria</taxon>
        <taxon>Hyphomicrobiales</taxon>
        <taxon>Nitrobacteraceae</taxon>
        <taxon>Bradyrhizobium</taxon>
    </lineage>
</organism>
<gene>
    <name evidence="2" type="ORF">AOQ72_26375</name>
</gene>
<accession>A0A0R3C9X5</accession>
<dbReference type="RefSeq" id="WP_057028634.1">
    <property type="nucleotide sequence ID" value="NZ_LJYF01000030.1"/>
</dbReference>
<proteinExistence type="predicted"/>
<dbReference type="OrthoDB" id="8242977at2"/>
<evidence type="ECO:0000313" key="3">
    <source>
        <dbReference type="Proteomes" id="UP000051380"/>
    </source>
</evidence>